<dbReference type="SUPFAM" id="SSF54001">
    <property type="entry name" value="Cysteine proteinases"/>
    <property type="match status" value="1"/>
</dbReference>
<keyword evidence="1" id="KW-1133">Transmembrane helix</keyword>
<proteinExistence type="predicted"/>
<dbReference type="PANTHER" id="PTHR42736:SF1">
    <property type="entry name" value="PROTEIN-GLUTAMINE GAMMA-GLUTAMYLTRANSFERASE"/>
    <property type="match status" value="1"/>
</dbReference>
<protein>
    <submittedName>
        <fullName evidence="3">Transglutaminase</fullName>
    </submittedName>
</protein>
<dbReference type="Pfam" id="PF01841">
    <property type="entry name" value="Transglut_core"/>
    <property type="match status" value="1"/>
</dbReference>
<dbReference type="SMART" id="SM00460">
    <property type="entry name" value="TGc"/>
    <property type="match status" value="1"/>
</dbReference>
<keyword evidence="1" id="KW-0812">Transmembrane</keyword>
<evidence type="ECO:0000313" key="4">
    <source>
        <dbReference type="Proteomes" id="UP001138802"/>
    </source>
</evidence>
<evidence type="ECO:0000259" key="2">
    <source>
        <dbReference type="SMART" id="SM00460"/>
    </source>
</evidence>
<dbReference type="AlphaFoldDB" id="A0A9X0WEJ8"/>
<feature type="domain" description="Transglutaminase-like" evidence="2">
    <location>
        <begin position="406"/>
        <end position="477"/>
    </location>
</feature>
<dbReference type="Pfam" id="PF13559">
    <property type="entry name" value="DUF4129"/>
    <property type="match status" value="1"/>
</dbReference>
<dbReference type="Gene3D" id="3.10.620.30">
    <property type="match status" value="1"/>
</dbReference>
<feature type="transmembrane region" description="Helical" evidence="1">
    <location>
        <begin position="554"/>
        <end position="576"/>
    </location>
</feature>
<feature type="transmembrane region" description="Helical" evidence="1">
    <location>
        <begin position="110"/>
        <end position="128"/>
    </location>
</feature>
<dbReference type="InterPro" id="IPR021878">
    <property type="entry name" value="TgpA_N"/>
</dbReference>
<comment type="caution">
    <text evidence="3">The sequence shown here is derived from an EMBL/GenBank/DDBJ whole genome shotgun (WGS) entry which is preliminary data.</text>
</comment>
<dbReference type="InterPro" id="IPR025403">
    <property type="entry name" value="TgpA-like_C"/>
</dbReference>
<gene>
    <name evidence="3" type="ORF">CKO25_00155</name>
</gene>
<evidence type="ECO:0000313" key="3">
    <source>
        <dbReference type="EMBL" id="MBK1643091.1"/>
    </source>
</evidence>
<dbReference type="InterPro" id="IPR052901">
    <property type="entry name" value="Bact_TGase-like"/>
</dbReference>
<dbReference type="Pfam" id="PF11992">
    <property type="entry name" value="TgpA_N"/>
    <property type="match status" value="1"/>
</dbReference>
<dbReference type="InterPro" id="IPR038765">
    <property type="entry name" value="Papain-like_cys_pep_sf"/>
</dbReference>
<evidence type="ECO:0000256" key="1">
    <source>
        <dbReference type="SAM" id="Phobius"/>
    </source>
</evidence>
<organism evidence="3 4">
    <name type="scientific">Thiocapsa imhoffii</name>
    <dbReference type="NCBI Taxonomy" id="382777"/>
    <lineage>
        <taxon>Bacteria</taxon>
        <taxon>Pseudomonadati</taxon>
        <taxon>Pseudomonadota</taxon>
        <taxon>Gammaproteobacteria</taxon>
        <taxon>Chromatiales</taxon>
        <taxon>Chromatiaceae</taxon>
        <taxon>Thiocapsa</taxon>
    </lineage>
</organism>
<feature type="transmembrane region" description="Helical" evidence="1">
    <location>
        <begin position="63"/>
        <end position="81"/>
    </location>
</feature>
<keyword evidence="4" id="KW-1185">Reference proteome</keyword>
<dbReference type="Proteomes" id="UP001138802">
    <property type="component" value="Unassembled WGS sequence"/>
</dbReference>
<sequence length="675" mass="74604">MTMRSIPPSERPERPQILWITLLLCAAAVPLGWHLAPQISAFFLVVVAIRLAALRWPALLPGIWPLIGLTLIGVANALITYQGWSGQSAGTALFISMLVLKLMELRRKGDLRLVATLIGFLIVVQFLFDQSPLLALYLAAVAFAVVTLLVELNIGLGSRRLRATLGIAARLSLQALPLTLVLFVLFPRLSAPLWSLGLDGGRGMTGMSDSMEPGAISELVLNGELAFRVRFDASPPSAEQLYWRGPVLWETDGRRWTPGSEALPDAGLPHALESASEHLQYEVTLEPTDQRWLFALDLPETVPAEAHLSPDYQLLAREPITSAKRYVVTSALAYRTAPADPARQAAGLQLPPNITPRMRRLVERWRGQTQDDWALVQAALTHFNQEDFHYTLLPPRLGANPTDEFLFETRRGFCEHYANSFVVLMRLAGIPARVVLGYLGGERNRVGGYHMVWQSDAHAWAEVLIAGRGWVRVDPTAAVNPARVDNRGASRMLGASPSVRFTLEQADALARFARTLRLFGDSLDAAWQDWVLGFSIEDQLAVLERLRLGELREYGLVVLMISTGALTLAILVLGSIRERQRVAPLEAAYARFCQRLARIGLARRAQEGPLDYGRRVSRARPDLAPDVARVLEIYLPARYGPAPDPQAAAALSRLLRAFRPRRVAPRAVRPVSPMP</sequence>
<dbReference type="PANTHER" id="PTHR42736">
    <property type="entry name" value="PROTEIN-GLUTAMINE GAMMA-GLUTAMYLTRANSFERASE"/>
    <property type="match status" value="1"/>
</dbReference>
<accession>A0A9X0WEJ8</accession>
<dbReference type="EMBL" id="NRSD01000001">
    <property type="protein sequence ID" value="MBK1643091.1"/>
    <property type="molecule type" value="Genomic_DNA"/>
</dbReference>
<feature type="transmembrane region" description="Helical" evidence="1">
    <location>
        <begin position="134"/>
        <end position="155"/>
    </location>
</feature>
<dbReference type="InterPro" id="IPR002931">
    <property type="entry name" value="Transglutaminase-like"/>
</dbReference>
<name>A0A9X0WEJ8_9GAMM</name>
<keyword evidence="1" id="KW-0472">Membrane</keyword>
<reference evidence="3 4" key="1">
    <citation type="journal article" date="2020" name="Microorganisms">
        <title>Osmotic Adaptation and Compatible Solute Biosynthesis of Phototrophic Bacteria as Revealed from Genome Analyses.</title>
        <authorList>
            <person name="Imhoff J.F."/>
            <person name="Rahn T."/>
            <person name="Kunzel S."/>
            <person name="Keller A."/>
            <person name="Neulinger S.C."/>
        </authorList>
    </citation>
    <scope>NUCLEOTIDE SEQUENCE [LARGE SCALE GENOMIC DNA]</scope>
    <source>
        <strain evidence="3 4">DSM 21303</strain>
    </source>
</reference>